<proteinExistence type="predicted"/>
<dbReference type="Proteomes" id="UP001292094">
    <property type="component" value="Unassembled WGS sequence"/>
</dbReference>
<dbReference type="Pfam" id="PF00043">
    <property type="entry name" value="GST_C"/>
    <property type="match status" value="1"/>
</dbReference>
<reference evidence="2" key="1">
    <citation type="submission" date="2023-11" db="EMBL/GenBank/DDBJ databases">
        <title>Genome assemblies of two species of porcelain crab, Petrolisthes cinctipes and Petrolisthes manimaculis (Anomura: Porcellanidae).</title>
        <authorList>
            <person name="Angst P."/>
        </authorList>
    </citation>
    <scope>NUCLEOTIDE SEQUENCE</scope>
    <source>
        <strain evidence="2">PB745_02</strain>
        <tissue evidence="2">Gill</tissue>
    </source>
</reference>
<dbReference type="EMBL" id="JAWZYT010004586">
    <property type="protein sequence ID" value="KAK4293298.1"/>
    <property type="molecule type" value="Genomic_DNA"/>
</dbReference>
<dbReference type="GO" id="GO:0006749">
    <property type="term" value="P:glutathione metabolic process"/>
    <property type="evidence" value="ECO:0007669"/>
    <property type="project" value="TreeGrafter"/>
</dbReference>
<dbReference type="PANTHER" id="PTHR43969">
    <property type="entry name" value="GLUTATHIONE S TRANSFERASE D10, ISOFORM A-RELATED"/>
    <property type="match status" value="1"/>
</dbReference>
<keyword evidence="3" id="KW-1185">Reference proteome</keyword>
<name>A0AAE1TPL3_9EUCA</name>
<gene>
    <name evidence="2" type="ORF">Pmani_033992</name>
</gene>
<dbReference type="PANTHER" id="PTHR43969:SF9">
    <property type="entry name" value="GLUTATHIONE S TRANSFERASE D10, ISOFORM A-RELATED"/>
    <property type="match status" value="1"/>
</dbReference>
<accession>A0AAE1TPL3</accession>
<sequence>MQYLHNKYSTADTLYLYPKEAEERAKVERMMYFDMGTLYQAIKDYFAPKIHQGLPPDPEKENLLKTSLDYLDHLLEIGGVPYLCGERPTLADVAILASITELDALDYSYKCYGELHRWSERIKENLSVYKECCEEGVRMTRARVKQLEDDVKKNVEKERKASLTKK</sequence>
<dbReference type="InterPro" id="IPR010987">
    <property type="entry name" value="Glutathione-S-Trfase_C-like"/>
</dbReference>
<evidence type="ECO:0000313" key="3">
    <source>
        <dbReference type="Proteomes" id="UP001292094"/>
    </source>
</evidence>
<evidence type="ECO:0000259" key="1">
    <source>
        <dbReference type="PROSITE" id="PS50405"/>
    </source>
</evidence>
<dbReference type="GO" id="GO:0004364">
    <property type="term" value="F:glutathione transferase activity"/>
    <property type="evidence" value="ECO:0007669"/>
    <property type="project" value="TreeGrafter"/>
</dbReference>
<comment type="caution">
    <text evidence="2">The sequence shown here is derived from an EMBL/GenBank/DDBJ whole genome shotgun (WGS) entry which is preliminary data.</text>
</comment>
<dbReference type="Gene3D" id="1.20.1050.10">
    <property type="match status" value="1"/>
</dbReference>
<protein>
    <recommendedName>
        <fullName evidence="1">GST C-terminal domain-containing protein</fullName>
    </recommendedName>
</protein>
<evidence type="ECO:0000313" key="2">
    <source>
        <dbReference type="EMBL" id="KAK4293298.1"/>
    </source>
</evidence>
<dbReference type="PROSITE" id="PS50405">
    <property type="entry name" value="GST_CTER"/>
    <property type="match status" value="1"/>
</dbReference>
<dbReference type="AlphaFoldDB" id="A0AAE1TPL3"/>
<dbReference type="CDD" id="cd03177">
    <property type="entry name" value="GST_C_Delta_Epsilon"/>
    <property type="match status" value="1"/>
</dbReference>
<dbReference type="InterPro" id="IPR004046">
    <property type="entry name" value="GST_C"/>
</dbReference>
<dbReference type="InterPro" id="IPR036282">
    <property type="entry name" value="Glutathione-S-Trfase_C_sf"/>
</dbReference>
<dbReference type="FunFam" id="1.20.1050.10:FF:000007">
    <property type="entry name" value="Glutathione S-transferase 1-1"/>
    <property type="match status" value="1"/>
</dbReference>
<organism evidence="2 3">
    <name type="scientific">Petrolisthes manimaculis</name>
    <dbReference type="NCBI Taxonomy" id="1843537"/>
    <lineage>
        <taxon>Eukaryota</taxon>
        <taxon>Metazoa</taxon>
        <taxon>Ecdysozoa</taxon>
        <taxon>Arthropoda</taxon>
        <taxon>Crustacea</taxon>
        <taxon>Multicrustacea</taxon>
        <taxon>Malacostraca</taxon>
        <taxon>Eumalacostraca</taxon>
        <taxon>Eucarida</taxon>
        <taxon>Decapoda</taxon>
        <taxon>Pleocyemata</taxon>
        <taxon>Anomura</taxon>
        <taxon>Galatheoidea</taxon>
        <taxon>Porcellanidae</taxon>
        <taxon>Petrolisthes</taxon>
    </lineage>
</organism>
<feature type="domain" description="GST C-terminal" evidence="1">
    <location>
        <begin position="20"/>
        <end position="146"/>
    </location>
</feature>
<dbReference type="SUPFAM" id="SSF47616">
    <property type="entry name" value="GST C-terminal domain-like"/>
    <property type="match status" value="1"/>
</dbReference>